<dbReference type="CDD" id="cd03784">
    <property type="entry name" value="GT1_Gtf-like"/>
    <property type="match status" value="1"/>
</dbReference>
<keyword evidence="8" id="KW-1185">Reference proteome</keyword>
<comment type="catalytic activity">
    <reaction evidence="5">
        <text>glucuronate acceptor + UDP-alpha-D-glucuronate = acceptor beta-D-glucuronoside + UDP + H(+)</text>
        <dbReference type="Rhea" id="RHEA:21032"/>
        <dbReference type="ChEBI" id="CHEBI:15378"/>
        <dbReference type="ChEBI" id="CHEBI:58052"/>
        <dbReference type="ChEBI" id="CHEBI:58223"/>
        <dbReference type="ChEBI" id="CHEBI:132367"/>
        <dbReference type="ChEBI" id="CHEBI:132368"/>
        <dbReference type="EC" id="2.4.1.17"/>
    </reaction>
</comment>
<reference evidence="7" key="2">
    <citation type="submission" date="2020-12" db="EMBL/GenBank/DDBJ databases">
        <authorList>
            <person name="Kanost M."/>
        </authorList>
    </citation>
    <scope>NUCLEOTIDE SEQUENCE</scope>
</reference>
<dbReference type="FunFam" id="3.40.50.2000:FF:000021">
    <property type="entry name" value="UDP-glucuronosyltransferase"/>
    <property type="match status" value="1"/>
</dbReference>
<dbReference type="PANTHER" id="PTHR48043:SF159">
    <property type="entry name" value="EG:EG0003.4 PROTEIN-RELATED"/>
    <property type="match status" value="1"/>
</dbReference>
<dbReference type="Gene3D" id="3.40.50.2000">
    <property type="entry name" value="Glycogen Phosphorylase B"/>
    <property type="match status" value="1"/>
</dbReference>
<dbReference type="EC" id="2.4.1.17" evidence="5"/>
<keyword evidence="5" id="KW-1133">Transmembrane helix</keyword>
<dbReference type="Proteomes" id="UP000791440">
    <property type="component" value="Unassembled WGS sequence"/>
</dbReference>
<accession>A0A921ZM72</accession>
<evidence type="ECO:0000313" key="7">
    <source>
        <dbReference type="EMBL" id="KAG6460588.1"/>
    </source>
</evidence>
<evidence type="ECO:0000313" key="8">
    <source>
        <dbReference type="Proteomes" id="UP000791440"/>
    </source>
</evidence>
<sequence>MILLFLLFLCSAGDSARILGVFPIPSISHQVVFRELTLELAKRGHELVVITPNPALPKDRPKDNITEIYASSSYDLLESFHEFAENNMKRGVISDFDELATEESVQSILFLVTEIFNNEEVNQLLHDKTQKFDLVIAEALSNVHYVFSKIFDAPLIAFSSFYGFQEIYEIVGTVSRHPILYPNKMRNKFRNLSFLDKVREVYNEIHVYNVYAKLDDMENEWLRNKFGKDAPKVEELKDLVSMVFLNTFPIYDNNRPAPPNLIYLGALHLKPVKELPTDLKRFMDNSKRGVVYVSLGTNVQPSMMDKDLMDAFLNSFRRIPYDILWKFDGDNLENVPDNVRIQKWFPQRDLLAHPNVKVFVTQGGIQSTDEAIDAGVPLVGIPFIADQWYNVNKYVELGIGVQLDALTLTADDIVKGVNTVASDHRFKENMKKVKSIMYDTPQSPLERAVWWTEYVLRHKGAQHLKPPAANMSYAEYFMLDFVLTLLGGFILALTIVVSILYYIIFYKLSTSKVKVS</sequence>
<gene>
    <name evidence="7" type="ORF">O3G_MSEX012076</name>
</gene>
<evidence type="ECO:0000256" key="6">
    <source>
        <dbReference type="SAM" id="SignalP"/>
    </source>
</evidence>
<dbReference type="Pfam" id="PF00201">
    <property type="entry name" value="UDPGT"/>
    <property type="match status" value="1"/>
</dbReference>
<dbReference type="InterPro" id="IPR050271">
    <property type="entry name" value="UDP-glycosyltransferase"/>
</dbReference>
<keyword evidence="2 4" id="KW-0328">Glycosyltransferase</keyword>
<name>A0A921ZM72_MANSE</name>
<keyword evidence="5" id="KW-0812">Transmembrane</keyword>
<keyword evidence="5" id="KW-0472">Membrane</keyword>
<comment type="caution">
    <text evidence="7">The sequence shown here is derived from an EMBL/GenBank/DDBJ whole genome shotgun (WGS) entry which is preliminary data.</text>
</comment>
<dbReference type="AlphaFoldDB" id="A0A921ZM72"/>
<evidence type="ECO:0000256" key="2">
    <source>
        <dbReference type="ARBA" id="ARBA00022676"/>
    </source>
</evidence>
<keyword evidence="3 4" id="KW-0808">Transferase</keyword>
<protein>
    <recommendedName>
        <fullName evidence="5">UDP-glucuronosyltransferase</fullName>
        <ecNumber evidence="5">2.4.1.17</ecNumber>
    </recommendedName>
</protein>
<evidence type="ECO:0000256" key="1">
    <source>
        <dbReference type="ARBA" id="ARBA00009995"/>
    </source>
</evidence>
<evidence type="ECO:0000256" key="5">
    <source>
        <dbReference type="RuleBase" id="RU362059"/>
    </source>
</evidence>
<evidence type="ECO:0000256" key="3">
    <source>
        <dbReference type="ARBA" id="ARBA00022679"/>
    </source>
</evidence>
<dbReference type="InterPro" id="IPR002213">
    <property type="entry name" value="UDP_glucos_trans"/>
</dbReference>
<dbReference type="PROSITE" id="PS00375">
    <property type="entry name" value="UDPGT"/>
    <property type="match status" value="1"/>
</dbReference>
<evidence type="ECO:0000256" key="4">
    <source>
        <dbReference type="RuleBase" id="RU003718"/>
    </source>
</evidence>
<dbReference type="SUPFAM" id="SSF53756">
    <property type="entry name" value="UDP-Glycosyltransferase/glycogen phosphorylase"/>
    <property type="match status" value="1"/>
</dbReference>
<organism evidence="7 8">
    <name type="scientific">Manduca sexta</name>
    <name type="common">Tobacco hawkmoth</name>
    <name type="synonym">Tobacco hornworm</name>
    <dbReference type="NCBI Taxonomy" id="7130"/>
    <lineage>
        <taxon>Eukaryota</taxon>
        <taxon>Metazoa</taxon>
        <taxon>Ecdysozoa</taxon>
        <taxon>Arthropoda</taxon>
        <taxon>Hexapoda</taxon>
        <taxon>Insecta</taxon>
        <taxon>Pterygota</taxon>
        <taxon>Neoptera</taxon>
        <taxon>Endopterygota</taxon>
        <taxon>Lepidoptera</taxon>
        <taxon>Glossata</taxon>
        <taxon>Ditrysia</taxon>
        <taxon>Bombycoidea</taxon>
        <taxon>Sphingidae</taxon>
        <taxon>Sphinginae</taxon>
        <taxon>Sphingini</taxon>
        <taxon>Manduca</taxon>
    </lineage>
</organism>
<comment type="subcellular location">
    <subcellularLocation>
        <location evidence="5">Membrane</location>
        <topology evidence="5">Single-pass membrane protein</topology>
    </subcellularLocation>
</comment>
<reference evidence="7" key="1">
    <citation type="journal article" date="2016" name="Insect Biochem. Mol. Biol.">
        <title>Multifaceted biological insights from a draft genome sequence of the tobacco hornworm moth, Manduca sexta.</title>
        <authorList>
            <person name="Kanost M.R."/>
            <person name="Arrese E.L."/>
            <person name="Cao X."/>
            <person name="Chen Y.R."/>
            <person name="Chellapilla S."/>
            <person name="Goldsmith M.R."/>
            <person name="Grosse-Wilde E."/>
            <person name="Heckel D.G."/>
            <person name="Herndon N."/>
            <person name="Jiang H."/>
            <person name="Papanicolaou A."/>
            <person name="Qu J."/>
            <person name="Soulages J.L."/>
            <person name="Vogel H."/>
            <person name="Walters J."/>
            <person name="Waterhouse R.M."/>
            <person name="Ahn S.J."/>
            <person name="Almeida F.C."/>
            <person name="An C."/>
            <person name="Aqrawi P."/>
            <person name="Bretschneider A."/>
            <person name="Bryant W.B."/>
            <person name="Bucks S."/>
            <person name="Chao H."/>
            <person name="Chevignon G."/>
            <person name="Christen J.M."/>
            <person name="Clarke D.F."/>
            <person name="Dittmer N.T."/>
            <person name="Ferguson L.C.F."/>
            <person name="Garavelou S."/>
            <person name="Gordon K.H.J."/>
            <person name="Gunaratna R.T."/>
            <person name="Han Y."/>
            <person name="Hauser F."/>
            <person name="He Y."/>
            <person name="Heidel-Fischer H."/>
            <person name="Hirsh A."/>
            <person name="Hu Y."/>
            <person name="Jiang H."/>
            <person name="Kalra D."/>
            <person name="Klinner C."/>
            <person name="Konig C."/>
            <person name="Kovar C."/>
            <person name="Kroll A.R."/>
            <person name="Kuwar S.S."/>
            <person name="Lee S.L."/>
            <person name="Lehman R."/>
            <person name="Li K."/>
            <person name="Li Z."/>
            <person name="Liang H."/>
            <person name="Lovelace S."/>
            <person name="Lu Z."/>
            <person name="Mansfield J.H."/>
            <person name="McCulloch K.J."/>
            <person name="Mathew T."/>
            <person name="Morton B."/>
            <person name="Muzny D.M."/>
            <person name="Neunemann D."/>
            <person name="Ongeri F."/>
            <person name="Pauchet Y."/>
            <person name="Pu L.L."/>
            <person name="Pyrousis I."/>
            <person name="Rao X.J."/>
            <person name="Redding A."/>
            <person name="Roesel C."/>
            <person name="Sanchez-Gracia A."/>
            <person name="Schaack S."/>
            <person name="Shukla A."/>
            <person name="Tetreau G."/>
            <person name="Wang Y."/>
            <person name="Xiong G.H."/>
            <person name="Traut W."/>
            <person name="Walsh T.K."/>
            <person name="Worley K.C."/>
            <person name="Wu D."/>
            <person name="Wu W."/>
            <person name="Wu Y.Q."/>
            <person name="Zhang X."/>
            <person name="Zou Z."/>
            <person name="Zucker H."/>
            <person name="Briscoe A.D."/>
            <person name="Burmester T."/>
            <person name="Clem R.J."/>
            <person name="Feyereisen R."/>
            <person name="Grimmelikhuijzen C.J.P."/>
            <person name="Hamodrakas S.J."/>
            <person name="Hansson B.S."/>
            <person name="Huguet E."/>
            <person name="Jermiin L.S."/>
            <person name="Lan Q."/>
            <person name="Lehman H.K."/>
            <person name="Lorenzen M."/>
            <person name="Merzendorfer H."/>
            <person name="Michalopoulos I."/>
            <person name="Morton D.B."/>
            <person name="Muthukrishnan S."/>
            <person name="Oakeshott J.G."/>
            <person name="Palmer W."/>
            <person name="Park Y."/>
            <person name="Passarelli A.L."/>
            <person name="Rozas J."/>
            <person name="Schwartz L.M."/>
            <person name="Smith W."/>
            <person name="Southgate A."/>
            <person name="Vilcinskas A."/>
            <person name="Vogt R."/>
            <person name="Wang P."/>
            <person name="Werren J."/>
            <person name="Yu X.Q."/>
            <person name="Zhou J.J."/>
            <person name="Brown S.J."/>
            <person name="Scherer S.E."/>
            <person name="Richards S."/>
            <person name="Blissard G.W."/>
        </authorList>
    </citation>
    <scope>NUCLEOTIDE SEQUENCE</scope>
</reference>
<comment type="similarity">
    <text evidence="1 4">Belongs to the UDP-glycosyltransferase family.</text>
</comment>
<dbReference type="EMBL" id="JH668683">
    <property type="protein sequence ID" value="KAG6460588.1"/>
    <property type="molecule type" value="Genomic_DNA"/>
</dbReference>
<keyword evidence="6" id="KW-0732">Signal</keyword>
<dbReference type="InterPro" id="IPR035595">
    <property type="entry name" value="UDP_glycos_trans_CS"/>
</dbReference>
<dbReference type="GO" id="GO:0015020">
    <property type="term" value="F:glucuronosyltransferase activity"/>
    <property type="evidence" value="ECO:0007669"/>
    <property type="project" value="UniProtKB-EC"/>
</dbReference>
<feature type="chain" id="PRO_5037196824" description="UDP-glucuronosyltransferase" evidence="6">
    <location>
        <begin position="16"/>
        <end position="516"/>
    </location>
</feature>
<feature type="signal peptide" evidence="6">
    <location>
        <begin position="1"/>
        <end position="15"/>
    </location>
</feature>
<feature type="transmembrane region" description="Helical" evidence="5">
    <location>
        <begin position="476"/>
        <end position="504"/>
    </location>
</feature>
<dbReference type="GO" id="GO:0016020">
    <property type="term" value="C:membrane"/>
    <property type="evidence" value="ECO:0007669"/>
    <property type="project" value="UniProtKB-SubCell"/>
</dbReference>
<proteinExistence type="inferred from homology"/>
<dbReference type="PANTHER" id="PTHR48043">
    <property type="entry name" value="EG:EG0003.4 PROTEIN-RELATED"/>
    <property type="match status" value="1"/>
</dbReference>